<evidence type="ECO:0000313" key="2">
    <source>
        <dbReference type="EMBL" id="AOM84351.1"/>
    </source>
</evidence>
<dbReference type="AlphaFoldDB" id="A0A1D7QZA8"/>
<dbReference type="EMBL" id="CP012502">
    <property type="protein sequence ID" value="AOM84351.1"/>
    <property type="molecule type" value="Genomic_DNA"/>
</dbReference>
<feature type="transmembrane region" description="Helical" evidence="1">
    <location>
        <begin position="30"/>
        <end position="51"/>
    </location>
</feature>
<feature type="transmembrane region" description="Helical" evidence="1">
    <location>
        <begin position="6"/>
        <end position="23"/>
    </location>
</feature>
<dbReference type="PATRIC" id="fig|632773.3.peg.3173"/>
<keyword evidence="3" id="KW-1185">Reference proteome</keyword>
<dbReference type="KEGG" id="bbev:BBEV_3033"/>
<dbReference type="Proteomes" id="UP000094463">
    <property type="component" value="Chromosome"/>
</dbReference>
<keyword evidence="1" id="KW-1133">Transmembrane helix</keyword>
<name>A0A1D7QZA8_9BACI</name>
<keyword evidence="1" id="KW-0472">Membrane</keyword>
<dbReference type="RefSeq" id="WP_069366238.1">
    <property type="nucleotide sequence ID" value="NZ_CP012502.1"/>
</dbReference>
<dbReference type="OrthoDB" id="2720129at2"/>
<organism evidence="2 3">
    <name type="scientific">Salisediminibacterium beveridgei</name>
    <dbReference type="NCBI Taxonomy" id="632773"/>
    <lineage>
        <taxon>Bacteria</taxon>
        <taxon>Bacillati</taxon>
        <taxon>Bacillota</taxon>
        <taxon>Bacilli</taxon>
        <taxon>Bacillales</taxon>
        <taxon>Bacillaceae</taxon>
        <taxon>Salisediminibacterium</taxon>
    </lineage>
</organism>
<evidence type="ECO:0000256" key="1">
    <source>
        <dbReference type="SAM" id="Phobius"/>
    </source>
</evidence>
<accession>A0A1D7QZA8</accession>
<sequence length="224" mass="25269">MFPIIAGGLFLGAIIYMFTFIVCKQTGQYYLAPLMTFLFSILITAFGMFVIGGFEGMAYGFLATGFLLVSIIGALFLPLFVRKKEPQKLKRTDKVSLFILPILFFTMIGLTLYSDQGYWVIDQGTMTYDETSSRNGDYYRMSTISEGKKQLSLRLGEDYLGKAIEVDHVSRWGSTEITVRIVEGDDETKTPYLSIGLNEIKEPLQVKTTDGVEFESILDLDRNE</sequence>
<evidence type="ECO:0008006" key="4">
    <source>
        <dbReference type="Google" id="ProtNLM"/>
    </source>
</evidence>
<reference evidence="2 3" key="1">
    <citation type="submission" date="2015-08" db="EMBL/GenBank/DDBJ databases">
        <title>The complete genome sequence of Bacillus beveridgei MLTeJB.</title>
        <authorList>
            <person name="Hanson T.E."/>
            <person name="Mesa C."/>
            <person name="Basesman S.M."/>
            <person name="Oremland R.S."/>
        </authorList>
    </citation>
    <scope>NUCLEOTIDE SEQUENCE [LARGE SCALE GENOMIC DNA]</scope>
    <source>
        <strain evidence="2 3">MLTeJB</strain>
    </source>
</reference>
<keyword evidence="1" id="KW-0812">Transmembrane</keyword>
<proteinExistence type="predicted"/>
<protein>
    <recommendedName>
        <fullName evidence="4">YesK-like protein</fullName>
    </recommendedName>
</protein>
<feature type="transmembrane region" description="Helical" evidence="1">
    <location>
        <begin position="57"/>
        <end position="81"/>
    </location>
</feature>
<evidence type="ECO:0000313" key="3">
    <source>
        <dbReference type="Proteomes" id="UP000094463"/>
    </source>
</evidence>
<gene>
    <name evidence="2" type="ORF">BBEV_3033</name>
</gene>
<feature type="transmembrane region" description="Helical" evidence="1">
    <location>
        <begin position="93"/>
        <end position="113"/>
    </location>
</feature>